<evidence type="ECO:0000259" key="7">
    <source>
        <dbReference type="Pfam" id="PF17917"/>
    </source>
</evidence>
<evidence type="ECO:0000313" key="9">
    <source>
        <dbReference type="Proteomes" id="UP000765509"/>
    </source>
</evidence>
<dbReference type="SUPFAM" id="SSF56672">
    <property type="entry name" value="DNA/RNA polymerases"/>
    <property type="match status" value="1"/>
</dbReference>
<dbReference type="Pfam" id="PF17917">
    <property type="entry name" value="RT_RNaseH"/>
    <property type="match status" value="1"/>
</dbReference>
<accession>A0A9Q3C6L3</accession>
<keyword evidence="2" id="KW-0548">Nucleotidyltransferase</keyword>
<gene>
    <name evidence="8" type="ORF">O181_017350</name>
</gene>
<reference evidence="8" key="1">
    <citation type="submission" date="2021-03" db="EMBL/GenBank/DDBJ databases">
        <title>Draft genome sequence of rust myrtle Austropuccinia psidii MF-1, a brazilian biotype.</title>
        <authorList>
            <person name="Quecine M.C."/>
            <person name="Pachon D.M.R."/>
            <person name="Bonatelli M.L."/>
            <person name="Correr F.H."/>
            <person name="Franceschini L.M."/>
            <person name="Leite T.F."/>
            <person name="Margarido G.R.A."/>
            <person name="Almeida C.A."/>
            <person name="Ferrarezi J.A."/>
            <person name="Labate C.A."/>
        </authorList>
    </citation>
    <scope>NUCLEOTIDE SEQUENCE</scope>
    <source>
        <strain evidence="8">MF-1</strain>
    </source>
</reference>
<proteinExistence type="predicted"/>
<dbReference type="GO" id="GO:0003964">
    <property type="term" value="F:RNA-directed DNA polymerase activity"/>
    <property type="evidence" value="ECO:0007669"/>
    <property type="project" value="UniProtKB-KW"/>
</dbReference>
<evidence type="ECO:0000313" key="8">
    <source>
        <dbReference type="EMBL" id="MBW0477635.1"/>
    </source>
</evidence>
<dbReference type="AlphaFoldDB" id="A0A9Q3C6L3"/>
<feature type="domain" description="Reverse transcriptase RNase H-like" evidence="7">
    <location>
        <begin position="4"/>
        <end position="112"/>
    </location>
</feature>
<dbReference type="PANTHER" id="PTHR34072">
    <property type="entry name" value="ENZYMATIC POLYPROTEIN-RELATED"/>
    <property type="match status" value="1"/>
</dbReference>
<dbReference type="Proteomes" id="UP000765509">
    <property type="component" value="Unassembled WGS sequence"/>
</dbReference>
<evidence type="ECO:0000256" key="4">
    <source>
        <dbReference type="ARBA" id="ARBA00022759"/>
    </source>
</evidence>
<evidence type="ECO:0000256" key="3">
    <source>
        <dbReference type="ARBA" id="ARBA00022722"/>
    </source>
</evidence>
<dbReference type="EMBL" id="AVOT02004877">
    <property type="protein sequence ID" value="MBW0477635.1"/>
    <property type="molecule type" value="Genomic_DNA"/>
</dbReference>
<keyword evidence="6" id="KW-0695">RNA-directed DNA polymerase</keyword>
<keyword evidence="1" id="KW-0808">Transferase</keyword>
<dbReference type="InterPro" id="IPR041373">
    <property type="entry name" value="RT_RNaseH"/>
</dbReference>
<dbReference type="GO" id="GO:0004519">
    <property type="term" value="F:endonuclease activity"/>
    <property type="evidence" value="ECO:0007669"/>
    <property type="project" value="UniProtKB-KW"/>
</dbReference>
<dbReference type="InterPro" id="IPR043502">
    <property type="entry name" value="DNA/RNA_pol_sf"/>
</dbReference>
<protein>
    <recommendedName>
        <fullName evidence="7">Reverse transcriptase RNase H-like domain-containing protein</fullName>
    </recommendedName>
</protein>
<evidence type="ECO:0000256" key="2">
    <source>
        <dbReference type="ARBA" id="ARBA00022695"/>
    </source>
</evidence>
<keyword evidence="4" id="KW-0255">Endonuclease</keyword>
<keyword evidence="9" id="KW-1185">Reference proteome</keyword>
<evidence type="ECO:0000256" key="6">
    <source>
        <dbReference type="ARBA" id="ARBA00022918"/>
    </source>
</evidence>
<evidence type="ECO:0000256" key="1">
    <source>
        <dbReference type="ARBA" id="ARBA00022679"/>
    </source>
</evidence>
<keyword evidence="5" id="KW-0378">Hydrolase</keyword>
<dbReference type="OrthoDB" id="1436587at2759"/>
<name>A0A9Q3C6L3_9BASI</name>
<organism evidence="8 9">
    <name type="scientific">Austropuccinia psidii MF-1</name>
    <dbReference type="NCBI Taxonomy" id="1389203"/>
    <lineage>
        <taxon>Eukaryota</taxon>
        <taxon>Fungi</taxon>
        <taxon>Dikarya</taxon>
        <taxon>Basidiomycota</taxon>
        <taxon>Pucciniomycotina</taxon>
        <taxon>Pucciniomycetes</taxon>
        <taxon>Pucciniales</taxon>
        <taxon>Sphaerophragmiaceae</taxon>
        <taxon>Austropuccinia</taxon>
    </lineage>
</organism>
<sequence length="132" mass="15501">MPPDFEPPFKLHIDKSCSQGLGAELHQRKIVDGKPREGVICYISGKLKKSEARYGETKTEDLYLVLELDKLHYYLEGSMCQFYTDCTALKYLVNMKTIKRHMLRWKIAIQEYRGSMKTIYKEVKSQTMVDFH</sequence>
<keyword evidence="3" id="KW-0540">Nuclease</keyword>
<dbReference type="GO" id="GO:0016787">
    <property type="term" value="F:hydrolase activity"/>
    <property type="evidence" value="ECO:0007669"/>
    <property type="project" value="UniProtKB-KW"/>
</dbReference>
<comment type="caution">
    <text evidence="8">The sequence shown here is derived from an EMBL/GenBank/DDBJ whole genome shotgun (WGS) entry which is preliminary data.</text>
</comment>
<evidence type="ECO:0000256" key="5">
    <source>
        <dbReference type="ARBA" id="ARBA00022801"/>
    </source>
</evidence>